<dbReference type="Proteomes" id="UP000216991">
    <property type="component" value="Unassembled WGS sequence"/>
</dbReference>
<dbReference type="Pfam" id="PF13645">
    <property type="entry name" value="YkuD_2"/>
    <property type="match status" value="1"/>
</dbReference>
<dbReference type="InterPro" id="IPR032676">
    <property type="entry name" value="YkuD_2"/>
</dbReference>
<dbReference type="AlphaFoldDB" id="A0A255YRW9"/>
<keyword evidence="3" id="KW-1185">Reference proteome</keyword>
<sequence length="201" mass="21409">MSIDLPILSRRTLLGAGLLAAGPALASLPRAAAPHPRLLERARDAFVRHGHRIARKDLIAIADYGVHSAIPRFFLYAPDTGALTALRVAHGRGSDPAHSGWLQRFSAQPGSAASSEGAYLTGEAYWGQHGASRRLIGLDPENSTAMARAIVIHGAWYCERQVLEKTGKLGRSEGCFAFSQADAGLVLDRLGPGHLLFSGRA</sequence>
<name>A0A255YRW9_9SPHN</name>
<dbReference type="OrthoDB" id="9815195at2"/>
<feature type="signal peptide" evidence="1">
    <location>
        <begin position="1"/>
        <end position="26"/>
    </location>
</feature>
<dbReference type="EMBL" id="NOXT01000090">
    <property type="protein sequence ID" value="OYQ31190.1"/>
    <property type="molecule type" value="Genomic_DNA"/>
</dbReference>
<accession>A0A255YRW9</accession>
<comment type="caution">
    <text evidence="2">The sequence shown here is derived from an EMBL/GenBank/DDBJ whole genome shotgun (WGS) entry which is preliminary data.</text>
</comment>
<dbReference type="PANTHER" id="PTHR38477">
    <property type="entry name" value="HYPOTHETICAL EXPORTED PROTEIN"/>
    <property type="match status" value="1"/>
</dbReference>
<feature type="chain" id="PRO_5013055811" description="Twin-arginine translocation pathway signal" evidence="1">
    <location>
        <begin position="27"/>
        <end position="201"/>
    </location>
</feature>
<proteinExistence type="predicted"/>
<dbReference type="InterPro" id="IPR006311">
    <property type="entry name" value="TAT_signal"/>
</dbReference>
<keyword evidence="1" id="KW-0732">Signal</keyword>
<protein>
    <recommendedName>
        <fullName evidence="4">Twin-arginine translocation pathway signal</fullName>
    </recommendedName>
</protein>
<reference evidence="2 3" key="1">
    <citation type="submission" date="2017-07" db="EMBL/GenBank/DDBJ databases">
        <title>Sandarakinorhabdus cyanobacteriorum sp. nov., a novel bacterium isolated from cyanobacterial aggregates in a eutrophic lake.</title>
        <authorList>
            <person name="Cai H."/>
        </authorList>
    </citation>
    <scope>NUCLEOTIDE SEQUENCE [LARGE SCALE GENOMIC DNA]</scope>
    <source>
        <strain evidence="2 3">TH057</strain>
    </source>
</reference>
<gene>
    <name evidence="2" type="ORF">CHU93_04900</name>
</gene>
<evidence type="ECO:0008006" key="4">
    <source>
        <dbReference type="Google" id="ProtNLM"/>
    </source>
</evidence>
<dbReference type="RefSeq" id="WP_094473068.1">
    <property type="nucleotide sequence ID" value="NZ_NOXT01000090.1"/>
</dbReference>
<organism evidence="2 3">
    <name type="scientific">Sandarakinorhabdus cyanobacteriorum</name>
    <dbReference type="NCBI Taxonomy" id="1981098"/>
    <lineage>
        <taxon>Bacteria</taxon>
        <taxon>Pseudomonadati</taxon>
        <taxon>Pseudomonadota</taxon>
        <taxon>Alphaproteobacteria</taxon>
        <taxon>Sphingomonadales</taxon>
        <taxon>Sphingosinicellaceae</taxon>
        <taxon>Sandarakinorhabdus</taxon>
    </lineage>
</organism>
<evidence type="ECO:0000313" key="3">
    <source>
        <dbReference type="Proteomes" id="UP000216991"/>
    </source>
</evidence>
<dbReference type="PANTHER" id="PTHR38477:SF1">
    <property type="entry name" value="MUREIN L,D-TRANSPEPTIDASE CATALYTIC DOMAIN FAMILY PROTEIN"/>
    <property type="match status" value="1"/>
</dbReference>
<dbReference type="PROSITE" id="PS51318">
    <property type="entry name" value="TAT"/>
    <property type="match status" value="1"/>
</dbReference>
<evidence type="ECO:0000256" key="1">
    <source>
        <dbReference type="SAM" id="SignalP"/>
    </source>
</evidence>
<evidence type="ECO:0000313" key="2">
    <source>
        <dbReference type="EMBL" id="OYQ31190.1"/>
    </source>
</evidence>